<dbReference type="Gene3D" id="3.40.50.2000">
    <property type="entry name" value="Glycogen Phosphorylase B"/>
    <property type="match status" value="2"/>
</dbReference>
<gene>
    <name evidence="2" type="ORF">ISM_03545</name>
</gene>
<name>A3SJ01_ROSNI</name>
<comment type="caution">
    <text evidence="2">The sequence shown here is derived from an EMBL/GenBank/DDBJ whole genome shotgun (WGS) entry which is preliminary data.</text>
</comment>
<keyword evidence="2" id="KW-0808">Transferase</keyword>
<dbReference type="RefSeq" id="WP_009812733.1">
    <property type="nucleotide sequence ID" value="NZ_CH724156.1"/>
</dbReference>
<dbReference type="EMBL" id="AALY01000001">
    <property type="protein sequence ID" value="EAP77332.1"/>
    <property type="molecule type" value="Genomic_DNA"/>
</dbReference>
<dbReference type="STRING" id="89187.ISM_03545"/>
<organism evidence="2 3">
    <name type="scientific">Roseovarius nubinhibens (strain ATCC BAA-591 / DSM 15170 / ISM)</name>
    <dbReference type="NCBI Taxonomy" id="89187"/>
    <lineage>
        <taxon>Bacteria</taxon>
        <taxon>Pseudomonadati</taxon>
        <taxon>Pseudomonadota</taxon>
        <taxon>Alphaproteobacteria</taxon>
        <taxon>Rhodobacterales</taxon>
        <taxon>Roseobacteraceae</taxon>
        <taxon>Roseovarius</taxon>
    </lineage>
</organism>
<dbReference type="PANTHER" id="PTHR45947:SF3">
    <property type="entry name" value="SULFOQUINOVOSYL TRANSFERASE SQD2"/>
    <property type="match status" value="1"/>
</dbReference>
<evidence type="ECO:0000313" key="2">
    <source>
        <dbReference type="EMBL" id="EAP77332.1"/>
    </source>
</evidence>
<dbReference type="Proteomes" id="UP000005954">
    <property type="component" value="Unassembled WGS sequence"/>
</dbReference>
<dbReference type="Pfam" id="PF13579">
    <property type="entry name" value="Glyco_trans_4_4"/>
    <property type="match status" value="1"/>
</dbReference>
<accession>A3SJ01</accession>
<dbReference type="GO" id="GO:0016758">
    <property type="term" value="F:hexosyltransferase activity"/>
    <property type="evidence" value="ECO:0007669"/>
    <property type="project" value="TreeGrafter"/>
</dbReference>
<dbReference type="PANTHER" id="PTHR45947">
    <property type="entry name" value="SULFOQUINOVOSYL TRANSFERASE SQD2"/>
    <property type="match status" value="1"/>
</dbReference>
<reference evidence="2 3" key="1">
    <citation type="submission" date="2005-12" db="EMBL/GenBank/DDBJ databases">
        <authorList>
            <person name="Moran M.A."/>
            <person name="Ferriera S."/>
            <person name="Johnson J."/>
            <person name="Kravitz S."/>
            <person name="Halpern A."/>
            <person name="Remington K."/>
            <person name="Beeson K."/>
            <person name="Tran B."/>
            <person name="Rogers Y.-H."/>
            <person name="Friedman R."/>
            <person name="Venter J.C."/>
        </authorList>
    </citation>
    <scope>NUCLEOTIDE SEQUENCE [LARGE SCALE GENOMIC DNA]</scope>
    <source>
        <strain evidence="3">ATCC BAA-591 / DSM 15170 / ISM</strain>
    </source>
</reference>
<dbReference type="AlphaFoldDB" id="A3SJ01"/>
<keyword evidence="3" id="KW-1185">Reference proteome</keyword>
<protein>
    <submittedName>
        <fullName evidence="2">Probable glycosyltransferase</fullName>
    </submittedName>
</protein>
<sequence length="422" mass="47174">MATIWYISKYVTPPGVAKVGARGFLLLREFVQMGHRALLITSDSNHLANVPKLTSPRKEEAIDGVDVHWLRTRKYTGARSLGRILSWFDFEWQIRRMPLEGLPKPDVVVVSSLSPLTIFNGLHLRRRFGCKLVFEIRDIWPLVLTTAGGISPRHPAVMFLAWVERLGYRRADLIVGTMPNLREHVAEVSSSVRPVACIPQGLDPGLLAPPEPLSDDYMEAHFPENKFVVCHAGSIGADNALETLLACARAMMDRQDIHFLLVGEGYLKDRFVAEAADLDNVSFAPGVPKKAVQSILQKVDLVYFAVHKSPMMRFGQSLNKVIDYMLSGKPVLASFTGFPSMINEAECGTYVPAEDVEALRAEILRYAALPAEDRAKLGARGRDWLMENRQYKDLARDYLHHMGLDGQGAAYETPRRKGSCDF</sequence>
<dbReference type="CDD" id="cd03794">
    <property type="entry name" value="GT4_WbuB-like"/>
    <property type="match status" value="1"/>
</dbReference>
<evidence type="ECO:0000259" key="1">
    <source>
        <dbReference type="Pfam" id="PF13579"/>
    </source>
</evidence>
<dbReference type="Pfam" id="PF13692">
    <property type="entry name" value="Glyco_trans_1_4"/>
    <property type="match status" value="1"/>
</dbReference>
<dbReference type="eggNOG" id="COG0438">
    <property type="taxonomic scope" value="Bacteria"/>
</dbReference>
<dbReference type="HOGENOM" id="CLU_009583_11_2_5"/>
<dbReference type="SUPFAM" id="SSF53756">
    <property type="entry name" value="UDP-Glycosyltransferase/glycogen phosphorylase"/>
    <property type="match status" value="1"/>
</dbReference>
<proteinExistence type="predicted"/>
<feature type="domain" description="Glycosyltransferase subfamily 4-like N-terminal" evidence="1">
    <location>
        <begin position="26"/>
        <end position="199"/>
    </location>
</feature>
<dbReference type="InterPro" id="IPR050194">
    <property type="entry name" value="Glycosyltransferase_grp1"/>
</dbReference>
<evidence type="ECO:0000313" key="3">
    <source>
        <dbReference type="Proteomes" id="UP000005954"/>
    </source>
</evidence>
<dbReference type="InterPro" id="IPR028098">
    <property type="entry name" value="Glyco_trans_4-like_N"/>
</dbReference>